<feature type="transmembrane region" description="Helical" evidence="9">
    <location>
        <begin position="99"/>
        <end position="117"/>
    </location>
</feature>
<keyword evidence="3" id="KW-0050">Antiport</keyword>
<evidence type="ECO:0000259" key="11">
    <source>
        <dbReference type="Pfam" id="PF02254"/>
    </source>
</evidence>
<feature type="transmembrane region" description="Helical" evidence="9">
    <location>
        <begin position="61"/>
        <end position="78"/>
    </location>
</feature>
<evidence type="ECO:0000259" key="10">
    <source>
        <dbReference type="Pfam" id="PF00999"/>
    </source>
</evidence>
<protein>
    <submittedName>
        <fullName evidence="12">Potassium/proton antiporter</fullName>
    </submittedName>
</protein>
<evidence type="ECO:0000256" key="3">
    <source>
        <dbReference type="ARBA" id="ARBA00022449"/>
    </source>
</evidence>
<proteinExistence type="predicted"/>
<keyword evidence="7" id="KW-0406">Ion transport</keyword>
<feature type="transmembrane region" description="Helical" evidence="9">
    <location>
        <begin position="37"/>
        <end position="55"/>
    </location>
</feature>
<keyword evidence="6 9" id="KW-1133">Transmembrane helix</keyword>
<dbReference type="Gene3D" id="3.40.50.720">
    <property type="entry name" value="NAD(P)-binding Rossmann-like Domain"/>
    <property type="match status" value="1"/>
</dbReference>
<evidence type="ECO:0000256" key="7">
    <source>
        <dbReference type="ARBA" id="ARBA00023065"/>
    </source>
</evidence>
<feature type="transmembrane region" description="Helical" evidence="9">
    <location>
        <begin position="230"/>
        <end position="262"/>
    </location>
</feature>
<dbReference type="OrthoDB" id="570124at2"/>
<dbReference type="InterPro" id="IPR038770">
    <property type="entry name" value="Na+/solute_symporter_sf"/>
</dbReference>
<dbReference type="PANTHER" id="PTHR32507:SF0">
    <property type="entry name" value="NA(+)_H(+) ANTIPORTER 2-RELATED"/>
    <property type="match status" value="1"/>
</dbReference>
<feature type="transmembrane region" description="Helical" evidence="9">
    <location>
        <begin position="370"/>
        <end position="390"/>
    </location>
</feature>
<dbReference type="SUPFAM" id="SSF51735">
    <property type="entry name" value="NAD(P)-binding Rossmann-fold domains"/>
    <property type="match status" value="1"/>
</dbReference>
<dbReference type="GO" id="GO:1902600">
    <property type="term" value="P:proton transmembrane transport"/>
    <property type="evidence" value="ECO:0007669"/>
    <property type="project" value="InterPro"/>
</dbReference>
<dbReference type="Proteomes" id="UP000051587">
    <property type="component" value="Unassembled WGS sequence"/>
</dbReference>
<feature type="domain" description="Cation/H+ exchanger transmembrane" evidence="10">
    <location>
        <begin position="26"/>
        <end position="396"/>
    </location>
</feature>
<evidence type="ECO:0000256" key="8">
    <source>
        <dbReference type="ARBA" id="ARBA00023136"/>
    </source>
</evidence>
<evidence type="ECO:0000256" key="2">
    <source>
        <dbReference type="ARBA" id="ARBA00022448"/>
    </source>
</evidence>
<dbReference type="InterPro" id="IPR006153">
    <property type="entry name" value="Cation/H_exchanger_TM"/>
</dbReference>
<keyword evidence="2" id="KW-0813">Transport</keyword>
<feature type="domain" description="RCK N-terminal" evidence="11">
    <location>
        <begin position="410"/>
        <end position="495"/>
    </location>
</feature>
<dbReference type="GO" id="GO:0015297">
    <property type="term" value="F:antiporter activity"/>
    <property type="evidence" value="ECO:0007669"/>
    <property type="project" value="UniProtKB-KW"/>
</dbReference>
<name>A0A0P1FEP0_THAGE</name>
<dbReference type="RefSeq" id="WP_058263245.1">
    <property type="nucleotide sequence ID" value="NZ_CP051181.1"/>
</dbReference>
<accession>A0A0P1FEP0</accession>
<dbReference type="AlphaFoldDB" id="A0A0P1FEP0"/>
<comment type="subcellular location">
    <subcellularLocation>
        <location evidence="1">Cell membrane</location>
        <topology evidence="1">Multi-pass membrane protein</topology>
    </subcellularLocation>
</comment>
<keyword evidence="8 9" id="KW-0472">Membrane</keyword>
<dbReference type="STRING" id="53501.SAMN04488043_10554"/>
<feature type="transmembrane region" description="Helical" evidence="9">
    <location>
        <begin position="123"/>
        <end position="145"/>
    </location>
</feature>
<evidence type="ECO:0000256" key="5">
    <source>
        <dbReference type="ARBA" id="ARBA00022692"/>
    </source>
</evidence>
<feature type="transmembrane region" description="Helical" evidence="9">
    <location>
        <begin position="282"/>
        <end position="301"/>
    </location>
</feature>
<dbReference type="Gene3D" id="1.20.1530.20">
    <property type="match status" value="1"/>
</dbReference>
<reference evidence="12 13" key="1">
    <citation type="submission" date="2015-09" db="EMBL/GenBank/DDBJ databases">
        <authorList>
            <consortium name="Swine Surveillance"/>
        </authorList>
    </citation>
    <scope>NUCLEOTIDE SEQUENCE [LARGE SCALE GENOMIC DNA]</scope>
    <source>
        <strain evidence="12 13">CECT 4357</strain>
    </source>
</reference>
<evidence type="ECO:0000313" key="13">
    <source>
        <dbReference type="Proteomes" id="UP000051587"/>
    </source>
</evidence>
<keyword evidence="5 9" id="KW-0812">Transmembrane</keyword>
<feature type="transmembrane region" description="Helical" evidence="9">
    <location>
        <begin position="308"/>
        <end position="333"/>
    </location>
</feature>
<feature type="transmembrane region" description="Helical" evidence="9">
    <location>
        <begin position="157"/>
        <end position="177"/>
    </location>
</feature>
<feature type="transmembrane region" description="Helical" evidence="9">
    <location>
        <begin position="197"/>
        <end position="218"/>
    </location>
</feature>
<dbReference type="Pfam" id="PF02254">
    <property type="entry name" value="TrkA_N"/>
    <property type="match status" value="1"/>
</dbReference>
<organism evidence="12 13">
    <name type="scientific">Thalassovita gelatinovora</name>
    <name type="common">Thalassobius gelatinovorus</name>
    <dbReference type="NCBI Taxonomy" id="53501"/>
    <lineage>
        <taxon>Bacteria</taxon>
        <taxon>Pseudomonadati</taxon>
        <taxon>Pseudomonadota</taxon>
        <taxon>Alphaproteobacteria</taxon>
        <taxon>Rhodobacterales</taxon>
        <taxon>Roseobacteraceae</taxon>
        <taxon>Thalassovita</taxon>
    </lineage>
</organism>
<dbReference type="InterPro" id="IPR003148">
    <property type="entry name" value="RCK_N"/>
</dbReference>
<gene>
    <name evidence="12" type="ORF">TG4357_02518</name>
</gene>
<evidence type="ECO:0000256" key="1">
    <source>
        <dbReference type="ARBA" id="ARBA00004651"/>
    </source>
</evidence>
<feature type="transmembrane region" description="Helical" evidence="9">
    <location>
        <begin position="339"/>
        <end position="358"/>
    </location>
</feature>
<evidence type="ECO:0000313" key="12">
    <source>
        <dbReference type="EMBL" id="CUH66616.1"/>
    </source>
</evidence>
<sequence>MAIPGAEAGLTPITAIALVGALGVGAQYIAWRMQLPAIVLMLVAGIVAGPVTGLLDPARDIGPLVAPIVSLAVAIILFEGGLTLNRHKLRDAAKGVRRLVFIGAPLGWLSSALALHYGAGLGWATSAVFGGIMIVTGPTVIAPLLRQARLARRPAALLQWEAIVNDPIGALAAVLAFEVVIVRHTATTAGDAAQELILGIVLATVLGLAAGYGVAMAFKRGLVPEYMKVPVLFVVLVGVFALSDAGLHESGLLAVTIMGVVIANAELPSYVEIRRFKEHATVLLVSGVFILLAASLDFAMLERLNWRAALFIGLVIGVARPLTVVISLIGTGLPWREKLLIALTGPRGVVLVAVAGLFGERLAAVGIEDGALVAPLAFALVAVTVVLHGFTLKPVAQLLGLAGSDAPGVLLVGATGWSTALAEALQKAGVLVMLTDSNRGRLRNARQLGLPTFFGDVLSEAAEHNLELAQYVRLVALTDNDAYNTLVTTDLAPEYGRDNVFQLARAKEGQARHALPATLGGRVFAQGRSFDELQALTRAGWEFRTTTLSAEYDFEKWRAERPDALLVTAIYPKGELRFPREDSSLKGGEGVQLLYFSAPKPKPQGQA</sequence>
<dbReference type="GO" id="GO:0006813">
    <property type="term" value="P:potassium ion transport"/>
    <property type="evidence" value="ECO:0007669"/>
    <property type="project" value="InterPro"/>
</dbReference>
<dbReference type="PANTHER" id="PTHR32507">
    <property type="entry name" value="NA(+)/H(+) ANTIPORTER 1"/>
    <property type="match status" value="1"/>
</dbReference>
<dbReference type="GO" id="GO:0005886">
    <property type="term" value="C:plasma membrane"/>
    <property type="evidence" value="ECO:0007669"/>
    <property type="project" value="UniProtKB-SubCell"/>
</dbReference>
<evidence type="ECO:0000256" key="9">
    <source>
        <dbReference type="SAM" id="Phobius"/>
    </source>
</evidence>
<feature type="transmembrane region" description="Helical" evidence="9">
    <location>
        <begin position="12"/>
        <end position="30"/>
    </location>
</feature>
<dbReference type="Pfam" id="PF00999">
    <property type="entry name" value="Na_H_Exchanger"/>
    <property type="match status" value="1"/>
</dbReference>
<evidence type="ECO:0000256" key="6">
    <source>
        <dbReference type="ARBA" id="ARBA00022989"/>
    </source>
</evidence>
<evidence type="ECO:0000256" key="4">
    <source>
        <dbReference type="ARBA" id="ARBA00022475"/>
    </source>
</evidence>
<dbReference type="EMBL" id="CYSA01000025">
    <property type="protein sequence ID" value="CUH66616.1"/>
    <property type="molecule type" value="Genomic_DNA"/>
</dbReference>
<keyword evidence="13" id="KW-1185">Reference proteome</keyword>
<dbReference type="InterPro" id="IPR036291">
    <property type="entry name" value="NAD(P)-bd_dom_sf"/>
</dbReference>
<keyword evidence="4" id="KW-1003">Cell membrane</keyword>